<evidence type="ECO:0000256" key="4">
    <source>
        <dbReference type="ARBA" id="ARBA00012041"/>
    </source>
</evidence>
<dbReference type="InterPro" id="IPR001216">
    <property type="entry name" value="P-phosphate_BS"/>
</dbReference>
<name>A0A0A9YMP5_LYGHE</name>
<proteinExistence type="inferred from homology"/>
<protein>
    <recommendedName>
        <fullName evidence="4">cystathionine beta-synthase</fullName>
        <ecNumber evidence="4">4.2.1.22</ecNumber>
    </recommendedName>
</protein>
<dbReference type="InterPro" id="IPR050214">
    <property type="entry name" value="Cys_Synth/Cystath_Beta-Synth"/>
</dbReference>
<accession>A0A0A9YMP5</accession>
<dbReference type="InterPro" id="IPR001926">
    <property type="entry name" value="TrpB-like_PALP"/>
</dbReference>
<dbReference type="GO" id="GO:0004122">
    <property type="term" value="F:cystathionine beta-synthase activity"/>
    <property type="evidence" value="ECO:0007669"/>
    <property type="project" value="UniProtKB-EC"/>
</dbReference>
<dbReference type="InterPro" id="IPR036052">
    <property type="entry name" value="TrpB-like_PALP_sf"/>
</dbReference>
<keyword evidence="5" id="KW-0663">Pyridoxal phosphate</keyword>
<organism evidence="8">
    <name type="scientific">Lygus hesperus</name>
    <name type="common">Western plant bug</name>
    <dbReference type="NCBI Taxonomy" id="30085"/>
    <lineage>
        <taxon>Eukaryota</taxon>
        <taxon>Metazoa</taxon>
        <taxon>Ecdysozoa</taxon>
        <taxon>Arthropoda</taxon>
        <taxon>Hexapoda</taxon>
        <taxon>Insecta</taxon>
        <taxon>Pterygota</taxon>
        <taxon>Neoptera</taxon>
        <taxon>Paraneoptera</taxon>
        <taxon>Hemiptera</taxon>
        <taxon>Heteroptera</taxon>
        <taxon>Panheteroptera</taxon>
        <taxon>Cimicomorpha</taxon>
        <taxon>Miridae</taxon>
        <taxon>Mirini</taxon>
        <taxon>Lygus</taxon>
    </lineage>
</organism>
<dbReference type="PROSITE" id="PS00901">
    <property type="entry name" value="CYS_SYNTHASE"/>
    <property type="match status" value="1"/>
</dbReference>
<evidence type="ECO:0000256" key="1">
    <source>
        <dbReference type="ARBA" id="ARBA00001933"/>
    </source>
</evidence>
<reference evidence="8" key="2">
    <citation type="submission" date="2014-07" db="EMBL/GenBank/DDBJ databases">
        <authorList>
            <person name="Hull J."/>
        </authorList>
    </citation>
    <scope>NUCLEOTIDE SEQUENCE</scope>
</reference>
<dbReference type="GO" id="GO:0030170">
    <property type="term" value="F:pyridoxal phosphate binding"/>
    <property type="evidence" value="ECO:0007669"/>
    <property type="project" value="UniProtKB-ARBA"/>
</dbReference>
<dbReference type="FunFam" id="3.40.50.1100:FF:000118">
    <property type="entry name" value="Related to CYS4-cystathionine beta-synthase"/>
    <property type="match status" value="1"/>
</dbReference>
<dbReference type="FunFam" id="3.40.50.1100:FF:000003">
    <property type="entry name" value="Cystathionine beta-synthase"/>
    <property type="match status" value="1"/>
</dbReference>
<dbReference type="EC" id="4.2.1.22" evidence="4"/>
<comment type="catalytic activity">
    <reaction evidence="6">
        <text>L-homocysteine + L-serine = L,L-cystathionine + H2O</text>
        <dbReference type="Rhea" id="RHEA:10112"/>
        <dbReference type="ChEBI" id="CHEBI:15377"/>
        <dbReference type="ChEBI" id="CHEBI:33384"/>
        <dbReference type="ChEBI" id="CHEBI:58161"/>
        <dbReference type="ChEBI" id="CHEBI:58199"/>
        <dbReference type="EC" id="4.2.1.22"/>
    </reaction>
</comment>
<evidence type="ECO:0000256" key="5">
    <source>
        <dbReference type="ARBA" id="ARBA00022898"/>
    </source>
</evidence>
<dbReference type="PANTHER" id="PTHR10314">
    <property type="entry name" value="CYSTATHIONINE BETA-SYNTHASE"/>
    <property type="match status" value="1"/>
</dbReference>
<evidence type="ECO:0000256" key="2">
    <source>
        <dbReference type="ARBA" id="ARBA00005003"/>
    </source>
</evidence>
<dbReference type="CDD" id="cd01561">
    <property type="entry name" value="CBS_like"/>
    <property type="match status" value="1"/>
</dbReference>
<dbReference type="Gene3D" id="3.40.50.1100">
    <property type="match status" value="2"/>
</dbReference>
<comment type="pathway">
    <text evidence="2">Amino-acid biosynthesis; L-cysteine biosynthesis; L-cysteine from L-homocysteine and L-serine: step 1/2.</text>
</comment>
<evidence type="ECO:0000313" key="8">
    <source>
        <dbReference type="EMBL" id="JAG32896.1"/>
    </source>
</evidence>
<sequence length="409" mass="43692">LNRRKEGVDSTELLASFLSHVCGGHLTSSYTMSGSNGLSSGFDMKDFVRPDKPSACQWSRDTAAAGAASPHTKRPTLDVDVRQIIMPDILTAIGNSPLVRLNRIPQAEGISCQMFAKCEFLNPGGSVKDRIGHRMVLDAEEAGILKPGMTIIEPSSGNTGIGLAMAAAVKGYKCVIVMPLKMSDEKVNTLKVLGAQIVRTPTEAAFDSPEGLMVVAQKLQKETPNSIILDQYRNPGNPLAHYDTLGPEIYQQTGGKVDLVVLGAGTGGTITGVARYLKEKLPNIQVVGVDPYGSVLAEPAALNATDVKTYDVEGIGYDFIPTVLDRSVVDKWIKVGDNEALQFARRLVRDEGMLCGGSSGSVLAGALKACAGLDASKRCVLVLPDGIRNYMTKFVSDTWMTSRNHPLPS</sequence>
<evidence type="ECO:0000259" key="7">
    <source>
        <dbReference type="Pfam" id="PF00291"/>
    </source>
</evidence>
<gene>
    <name evidence="8" type="primary">CBS</name>
    <name evidence="8" type="ORF">CM83_88687</name>
</gene>
<feature type="non-terminal residue" evidence="8">
    <location>
        <position position="1"/>
    </location>
</feature>
<comment type="cofactor">
    <cofactor evidence="1">
        <name>pyridoxal 5'-phosphate</name>
        <dbReference type="ChEBI" id="CHEBI:597326"/>
    </cofactor>
</comment>
<reference evidence="8" key="1">
    <citation type="journal article" date="2014" name="PLoS ONE">
        <title>Transcriptome-Based Identification of ABC Transporters in the Western Tarnished Plant Bug Lygus hesperus.</title>
        <authorList>
            <person name="Hull J.J."/>
            <person name="Chaney K."/>
            <person name="Geib S.M."/>
            <person name="Fabrick J.A."/>
            <person name="Brent C.S."/>
            <person name="Walsh D."/>
            <person name="Lavine L.C."/>
        </authorList>
    </citation>
    <scope>NUCLEOTIDE SEQUENCE</scope>
</reference>
<dbReference type="EMBL" id="GBHO01010708">
    <property type="protein sequence ID" value="JAG32896.1"/>
    <property type="molecule type" value="Transcribed_RNA"/>
</dbReference>
<dbReference type="GO" id="GO:0006535">
    <property type="term" value="P:cysteine biosynthetic process from serine"/>
    <property type="evidence" value="ECO:0007669"/>
    <property type="project" value="InterPro"/>
</dbReference>
<evidence type="ECO:0000256" key="6">
    <source>
        <dbReference type="ARBA" id="ARBA00047490"/>
    </source>
</evidence>
<comment type="similarity">
    <text evidence="3">Belongs to the cysteine synthase/cystathionine beta-synthase family.</text>
</comment>
<evidence type="ECO:0000256" key="3">
    <source>
        <dbReference type="ARBA" id="ARBA00007103"/>
    </source>
</evidence>
<dbReference type="Pfam" id="PF00291">
    <property type="entry name" value="PALP"/>
    <property type="match status" value="1"/>
</dbReference>
<feature type="domain" description="Tryptophan synthase beta chain-like PALP" evidence="7">
    <location>
        <begin position="90"/>
        <end position="385"/>
    </location>
</feature>
<dbReference type="SUPFAM" id="SSF53686">
    <property type="entry name" value="Tryptophan synthase beta subunit-like PLP-dependent enzymes"/>
    <property type="match status" value="1"/>
</dbReference>
<dbReference type="AlphaFoldDB" id="A0A0A9YMP5"/>